<dbReference type="PANTHER" id="PTHR23279">
    <property type="entry name" value="DEFECTIVE PROBOSCIS EXTENSION RESPONSE DPR -RELATED"/>
    <property type="match status" value="1"/>
</dbReference>
<evidence type="ECO:0000313" key="2">
    <source>
        <dbReference type="EMBL" id="CAG5117738.1"/>
    </source>
</evidence>
<dbReference type="GO" id="GO:0032589">
    <property type="term" value="C:neuron projection membrane"/>
    <property type="evidence" value="ECO:0007669"/>
    <property type="project" value="TreeGrafter"/>
</dbReference>
<reference evidence="2" key="1">
    <citation type="submission" date="2021-04" db="EMBL/GenBank/DDBJ databases">
        <authorList>
            <consortium name="Molecular Ecology Group"/>
        </authorList>
    </citation>
    <scope>NUCLEOTIDE SEQUENCE</scope>
</reference>
<comment type="caution">
    <text evidence="2">The sequence shown here is derived from an EMBL/GenBank/DDBJ whole genome shotgun (WGS) entry which is preliminary data.</text>
</comment>
<gene>
    <name evidence="2" type="ORF">CUNI_LOCUS3296</name>
</gene>
<dbReference type="EMBL" id="CAJHNH020000446">
    <property type="protein sequence ID" value="CAG5117738.1"/>
    <property type="molecule type" value="Genomic_DNA"/>
</dbReference>
<proteinExistence type="predicted"/>
<dbReference type="PROSITE" id="PS50835">
    <property type="entry name" value="IG_LIKE"/>
    <property type="match status" value="2"/>
</dbReference>
<dbReference type="Gene3D" id="2.60.40.10">
    <property type="entry name" value="Immunoglobulins"/>
    <property type="match status" value="2"/>
</dbReference>
<name>A0A8S3YMX7_9EUPU</name>
<keyword evidence="3" id="KW-1185">Reference proteome</keyword>
<organism evidence="2 3">
    <name type="scientific">Candidula unifasciata</name>
    <dbReference type="NCBI Taxonomy" id="100452"/>
    <lineage>
        <taxon>Eukaryota</taxon>
        <taxon>Metazoa</taxon>
        <taxon>Spiralia</taxon>
        <taxon>Lophotrochozoa</taxon>
        <taxon>Mollusca</taxon>
        <taxon>Gastropoda</taxon>
        <taxon>Heterobranchia</taxon>
        <taxon>Euthyneura</taxon>
        <taxon>Panpulmonata</taxon>
        <taxon>Eupulmonata</taxon>
        <taxon>Stylommatophora</taxon>
        <taxon>Helicina</taxon>
        <taxon>Helicoidea</taxon>
        <taxon>Geomitridae</taxon>
        <taxon>Candidula</taxon>
    </lineage>
</organism>
<dbReference type="InterPro" id="IPR007110">
    <property type="entry name" value="Ig-like_dom"/>
</dbReference>
<dbReference type="InterPro" id="IPR013783">
    <property type="entry name" value="Ig-like_fold"/>
</dbReference>
<sequence>MSGELFSSPALGDHKNQTHTHTNYIYTKWLFVPSVTMETVYRLSTGRSEDGKAVLPCAVHHLGTKHVTWRRLGDNHFLSVGDLTWVKDPNIDLQYNELTPEVTEWNLVIKKVTPQHIGTYECRISDRVQLVRFIHLDVVGPPVVEAVTFPPIAISGRNYVEMGQPIHLFCNTTGPNGIHLSIDWFKDGDRIDHINYRHVVITNYNLLEPNVRVSELLIDRSKASDTGTYICRSANGYIDSMKVTVLFADTTNVKREAAEQISQLTLWSLTGWSMQLSYPFQLGEQLSQLYNHINRGTMLMLKRDSEHVWTCRECVKITQLIISNSVTSLIIIFSLYMT</sequence>
<dbReference type="PANTHER" id="PTHR23279:SF36">
    <property type="entry name" value="DEFECTIVE PROBOSCIS EXTENSION RESPONSE 9, ISOFORM A"/>
    <property type="match status" value="1"/>
</dbReference>
<dbReference type="AlphaFoldDB" id="A0A8S3YMX7"/>
<evidence type="ECO:0000313" key="3">
    <source>
        <dbReference type="Proteomes" id="UP000678393"/>
    </source>
</evidence>
<protein>
    <recommendedName>
        <fullName evidence="1">Ig-like domain-containing protein</fullName>
    </recommendedName>
</protein>
<dbReference type="SUPFAM" id="SSF48726">
    <property type="entry name" value="Immunoglobulin"/>
    <property type="match status" value="2"/>
</dbReference>
<dbReference type="InterPro" id="IPR003598">
    <property type="entry name" value="Ig_sub2"/>
</dbReference>
<dbReference type="Proteomes" id="UP000678393">
    <property type="component" value="Unassembled WGS sequence"/>
</dbReference>
<dbReference type="SMART" id="SM00408">
    <property type="entry name" value="IGc2"/>
    <property type="match status" value="2"/>
</dbReference>
<feature type="domain" description="Ig-like" evidence="1">
    <location>
        <begin position="33"/>
        <end position="126"/>
    </location>
</feature>
<dbReference type="OrthoDB" id="10012075at2759"/>
<accession>A0A8S3YMX7</accession>
<dbReference type="InterPro" id="IPR037448">
    <property type="entry name" value="Zig-8"/>
</dbReference>
<feature type="domain" description="Ig-like" evidence="1">
    <location>
        <begin position="141"/>
        <end position="244"/>
    </location>
</feature>
<dbReference type="GO" id="GO:0050808">
    <property type="term" value="P:synapse organization"/>
    <property type="evidence" value="ECO:0007669"/>
    <property type="project" value="TreeGrafter"/>
</dbReference>
<dbReference type="InterPro" id="IPR036179">
    <property type="entry name" value="Ig-like_dom_sf"/>
</dbReference>
<dbReference type="Pfam" id="PF13927">
    <property type="entry name" value="Ig_3"/>
    <property type="match status" value="1"/>
</dbReference>
<dbReference type="InterPro" id="IPR003599">
    <property type="entry name" value="Ig_sub"/>
</dbReference>
<dbReference type="SMART" id="SM00409">
    <property type="entry name" value="IG"/>
    <property type="match status" value="2"/>
</dbReference>
<evidence type="ECO:0000259" key="1">
    <source>
        <dbReference type="PROSITE" id="PS50835"/>
    </source>
</evidence>